<dbReference type="SUPFAM" id="SSF52540">
    <property type="entry name" value="P-loop containing nucleoside triphosphate hydrolases"/>
    <property type="match status" value="1"/>
</dbReference>
<dbReference type="GO" id="GO:0004141">
    <property type="term" value="F:dethiobiotin synthase activity"/>
    <property type="evidence" value="ECO:0007669"/>
    <property type="project" value="UniProtKB-UniRule"/>
</dbReference>
<feature type="active site" evidence="2">
    <location>
        <position position="51"/>
    </location>
</feature>
<name>A0A2W1K6S6_ACIFR</name>
<comment type="subcellular location">
    <subcellularLocation>
        <location evidence="2">Cytoplasm</location>
    </subcellularLocation>
</comment>
<dbReference type="HAMAP" id="MF_00336">
    <property type="entry name" value="BioD"/>
    <property type="match status" value="1"/>
</dbReference>
<dbReference type="GO" id="GO:0000287">
    <property type="term" value="F:magnesium ion binding"/>
    <property type="evidence" value="ECO:0007669"/>
    <property type="project" value="UniProtKB-UniRule"/>
</dbReference>
<dbReference type="AlphaFoldDB" id="A0A2W1K6S6"/>
<organism evidence="3 4">
    <name type="scientific">Acidithiobacillus ferrooxidans</name>
    <name type="common">Thiobacillus ferrooxidans</name>
    <dbReference type="NCBI Taxonomy" id="920"/>
    <lineage>
        <taxon>Bacteria</taxon>
        <taxon>Pseudomonadati</taxon>
        <taxon>Pseudomonadota</taxon>
        <taxon>Acidithiobacillia</taxon>
        <taxon>Acidithiobacillales</taxon>
        <taxon>Acidithiobacillaceae</taxon>
        <taxon>Acidithiobacillus</taxon>
    </lineage>
</organism>
<comment type="cofactor">
    <cofactor evidence="2">
        <name>Mg(2+)</name>
        <dbReference type="ChEBI" id="CHEBI:18420"/>
    </cofactor>
</comment>
<sequence length="234" mass="24436">MTGEHPSPRRHAGPLRGLLVTGTDTGVGKTAVTAALAHKCAQHGMLVAALKPIVSGVEADGTWEDVEILRAASQPPRSVAETGLYAFDPPVAPHWAAHQAGVTVERGRVAAFVRMQSAAMDCVLVEGAGGFLTPLGDDWGVAELARDLHFPVLLVVGLRLGAINHTLLSVEAIRARGLRLAGWVANTLNPAVAVGTLETLQGRLAAPCLGVLPYAPHWSPAILSPCLSLPDVLY</sequence>
<comment type="caution">
    <text evidence="2">Lacks conserved residue(s) required for the propagation of feature annotation.</text>
</comment>
<evidence type="ECO:0000256" key="1">
    <source>
        <dbReference type="ARBA" id="ARBA00022756"/>
    </source>
</evidence>
<dbReference type="GO" id="GO:0009102">
    <property type="term" value="P:biotin biosynthetic process"/>
    <property type="evidence" value="ECO:0007669"/>
    <property type="project" value="UniProtKB-UniRule"/>
</dbReference>
<dbReference type="UniPathway" id="UPA00078">
    <property type="reaction ID" value="UER00161"/>
</dbReference>
<evidence type="ECO:0000256" key="2">
    <source>
        <dbReference type="HAMAP-Rule" id="MF_00336"/>
    </source>
</evidence>
<keyword evidence="2" id="KW-0436">Ligase</keyword>
<dbReference type="InterPro" id="IPR004472">
    <property type="entry name" value="DTB_synth_BioD"/>
</dbReference>
<keyword evidence="2" id="KW-0479">Metal-binding</keyword>
<comment type="function">
    <text evidence="2">Catalyzes a mechanistically unusual reaction, the ATP-dependent insertion of CO2 between the N7 and N8 nitrogen atoms of 7,8-diaminopelargonic acid (DAPA, also called 7,8-diammoniononanoate) to form a ureido ring.</text>
</comment>
<comment type="subunit">
    <text evidence="2">Homodimer.</text>
</comment>
<comment type="catalytic activity">
    <reaction evidence="2">
        <text>(7R,8S)-7,8-diammoniononanoate + CO2 + ATP = (4R,5S)-dethiobiotin + ADP + phosphate + 3 H(+)</text>
        <dbReference type="Rhea" id="RHEA:15805"/>
        <dbReference type="ChEBI" id="CHEBI:15378"/>
        <dbReference type="ChEBI" id="CHEBI:16526"/>
        <dbReference type="ChEBI" id="CHEBI:30616"/>
        <dbReference type="ChEBI" id="CHEBI:43474"/>
        <dbReference type="ChEBI" id="CHEBI:149469"/>
        <dbReference type="ChEBI" id="CHEBI:149473"/>
        <dbReference type="ChEBI" id="CHEBI:456216"/>
        <dbReference type="EC" id="6.3.3.3"/>
    </reaction>
</comment>
<evidence type="ECO:0000313" key="3">
    <source>
        <dbReference type="EMBL" id="PZD82736.1"/>
    </source>
</evidence>
<dbReference type="Gene3D" id="3.40.50.300">
    <property type="entry name" value="P-loop containing nucleotide triphosphate hydrolases"/>
    <property type="match status" value="1"/>
</dbReference>
<keyword evidence="2" id="KW-0963">Cytoplasm</keyword>
<dbReference type="OrthoDB" id="9802097at2"/>
<proteinExistence type="inferred from homology"/>
<comment type="similarity">
    <text evidence="2">Belongs to the dethiobiotin synthetase family.</text>
</comment>
<reference evidence="3 4" key="1">
    <citation type="submission" date="2018-06" db="EMBL/GenBank/DDBJ databases">
        <title>Draft sequence of Acidithiobacillus ferrooxidans CCM 4253.</title>
        <authorList>
            <person name="Moya-Beltran A."/>
            <person name="Castro M."/>
            <person name="Covarrubias P.C."/>
            <person name="Issotta F."/>
            <person name="Janiczek O."/>
            <person name="Mandl M."/>
            <person name="Kucera J."/>
            <person name="Quatrini R."/>
        </authorList>
    </citation>
    <scope>NUCLEOTIDE SEQUENCE [LARGE SCALE GENOMIC DNA]</scope>
    <source>
        <strain evidence="3 4">CCM 4253</strain>
    </source>
</reference>
<feature type="binding site" evidence="2">
    <location>
        <position position="65"/>
    </location>
    <ligand>
        <name>Mg(2+)</name>
        <dbReference type="ChEBI" id="CHEBI:18420"/>
    </ligand>
</feature>
<dbReference type="EC" id="6.3.3.3" evidence="2"/>
<dbReference type="CDD" id="cd03109">
    <property type="entry name" value="DTBS"/>
    <property type="match status" value="1"/>
</dbReference>
<feature type="binding site" evidence="2">
    <location>
        <position position="126"/>
    </location>
    <ligand>
        <name>Mg(2+)</name>
        <dbReference type="ChEBI" id="CHEBI:18420"/>
    </ligand>
</feature>
<feature type="binding site" evidence="2">
    <location>
        <begin position="186"/>
        <end position="187"/>
    </location>
    <ligand>
        <name>ATP</name>
        <dbReference type="ChEBI" id="CHEBI:30616"/>
    </ligand>
</feature>
<feature type="binding site" evidence="2">
    <location>
        <position position="65"/>
    </location>
    <ligand>
        <name>ATP</name>
        <dbReference type="ChEBI" id="CHEBI:30616"/>
    </ligand>
</feature>
<dbReference type="GeneID" id="65279627"/>
<keyword evidence="2" id="KW-0547">Nucleotide-binding</keyword>
<dbReference type="OMA" id="YPHAPNI"/>
<dbReference type="GO" id="GO:0005829">
    <property type="term" value="C:cytosol"/>
    <property type="evidence" value="ECO:0007669"/>
    <property type="project" value="TreeGrafter"/>
</dbReference>
<keyword evidence="1 2" id="KW-0093">Biotin biosynthesis</keyword>
<evidence type="ECO:0000313" key="4">
    <source>
        <dbReference type="Proteomes" id="UP000248886"/>
    </source>
</evidence>
<comment type="pathway">
    <text evidence="2">Cofactor biosynthesis; biotin biosynthesis; biotin from 7,8-diaminononanoate: step 1/2.</text>
</comment>
<dbReference type="PIRSF" id="PIRSF006755">
    <property type="entry name" value="DTB_synth"/>
    <property type="match status" value="1"/>
</dbReference>
<keyword evidence="2" id="KW-0460">Magnesium</keyword>
<dbReference type="EMBL" id="QKQP01000001">
    <property type="protein sequence ID" value="PZD82736.1"/>
    <property type="molecule type" value="Genomic_DNA"/>
</dbReference>
<feature type="binding site" evidence="2">
    <location>
        <begin position="126"/>
        <end position="129"/>
    </location>
    <ligand>
        <name>ATP</name>
        <dbReference type="ChEBI" id="CHEBI:30616"/>
    </ligand>
</feature>
<dbReference type="GO" id="GO:0005524">
    <property type="term" value="F:ATP binding"/>
    <property type="evidence" value="ECO:0007669"/>
    <property type="project" value="UniProtKB-UniRule"/>
</dbReference>
<protein>
    <recommendedName>
        <fullName evidence="2">ATP-dependent dethiobiotin synthetase BioD</fullName>
        <ecNumber evidence="2">6.3.3.3</ecNumber>
    </recommendedName>
    <alternativeName>
        <fullName evidence="2">DTB synthetase</fullName>
        <shortName evidence="2">DTBS</shortName>
    </alternativeName>
    <alternativeName>
        <fullName evidence="2">Dethiobiotin synthase</fullName>
    </alternativeName>
</protein>
<dbReference type="NCBIfam" id="TIGR00347">
    <property type="entry name" value="bioD"/>
    <property type="match status" value="1"/>
</dbReference>
<keyword evidence="2" id="KW-0067">ATP-binding</keyword>
<feature type="binding site" evidence="2">
    <location>
        <position position="55"/>
    </location>
    <ligand>
        <name>substrate</name>
    </ligand>
</feature>
<gene>
    <name evidence="2 3" type="primary">bioD</name>
    <name evidence="3" type="ORF">DN052_06975</name>
</gene>
<dbReference type="PANTHER" id="PTHR43210:SF5">
    <property type="entry name" value="DETHIOBIOTIN SYNTHETASE"/>
    <property type="match status" value="1"/>
</dbReference>
<feature type="binding site" evidence="2">
    <location>
        <position position="30"/>
    </location>
    <ligand>
        <name>Mg(2+)</name>
        <dbReference type="ChEBI" id="CHEBI:18420"/>
    </ligand>
</feature>
<dbReference type="PANTHER" id="PTHR43210">
    <property type="entry name" value="DETHIOBIOTIN SYNTHETASE"/>
    <property type="match status" value="1"/>
</dbReference>
<dbReference type="Pfam" id="PF13500">
    <property type="entry name" value="AAA_26"/>
    <property type="match status" value="1"/>
</dbReference>
<accession>A0A2W1K6S6</accession>
<comment type="caution">
    <text evidence="3">The sequence shown here is derived from an EMBL/GenBank/DDBJ whole genome shotgun (WGS) entry which is preliminary data.</text>
</comment>
<dbReference type="InterPro" id="IPR027417">
    <property type="entry name" value="P-loop_NTPase"/>
</dbReference>
<dbReference type="RefSeq" id="WP_009563102.1">
    <property type="nucleotide sequence ID" value="NZ_AP025160.1"/>
</dbReference>
<dbReference type="Proteomes" id="UP000248886">
    <property type="component" value="Unassembled WGS sequence"/>
</dbReference>